<evidence type="ECO:0000256" key="2">
    <source>
        <dbReference type="SAM" id="Phobius"/>
    </source>
</evidence>
<dbReference type="InterPro" id="IPR052592">
    <property type="entry name" value="LRR-RLK"/>
</dbReference>
<keyword evidence="3" id="KW-0732">Signal</keyword>
<dbReference type="EMBL" id="MCFG01000179">
    <property type="protein sequence ID" value="ORX79316.1"/>
    <property type="molecule type" value="Genomic_DNA"/>
</dbReference>
<dbReference type="PANTHER" id="PTHR48054">
    <property type="entry name" value="RECEPTOR KINASE-LIKE PROTEIN XA21"/>
    <property type="match status" value="1"/>
</dbReference>
<reference evidence="4 5" key="2">
    <citation type="submission" date="2016-08" db="EMBL/GenBank/DDBJ databases">
        <title>Pervasive Adenine N6-methylation of Active Genes in Fungi.</title>
        <authorList>
            <consortium name="DOE Joint Genome Institute"/>
            <person name="Mondo S.J."/>
            <person name="Dannebaum R.O."/>
            <person name="Kuo R.C."/>
            <person name="Labutti K."/>
            <person name="Haridas S."/>
            <person name="Kuo A."/>
            <person name="Salamov A."/>
            <person name="Ahrendt S.R."/>
            <person name="Lipzen A."/>
            <person name="Sullivan W."/>
            <person name="Andreopoulos W.B."/>
            <person name="Clum A."/>
            <person name="Lindquist E."/>
            <person name="Daum C."/>
            <person name="Ramamoorthy G.K."/>
            <person name="Gryganskyi A."/>
            <person name="Culley D."/>
            <person name="Magnuson J.K."/>
            <person name="James T.Y."/>
            <person name="O'Malley M.A."/>
            <person name="Stajich J.E."/>
            <person name="Spatafora J.W."/>
            <person name="Visel A."/>
            <person name="Grigoriev I.V."/>
        </authorList>
    </citation>
    <scope>NUCLEOTIDE SEQUENCE [LARGE SCALE GENOMIC DNA]</scope>
    <source>
        <strain evidence="4 5">S4</strain>
    </source>
</reference>
<evidence type="ECO:0000313" key="5">
    <source>
        <dbReference type="Proteomes" id="UP000193944"/>
    </source>
</evidence>
<protein>
    <submittedName>
        <fullName evidence="4">L domain-like protein</fullName>
    </submittedName>
</protein>
<dbReference type="PANTHER" id="PTHR48054:SF30">
    <property type="entry name" value="LEUCINE-RICH REPEAT PROTEIN KINASE FAMILY PROTEIN"/>
    <property type="match status" value="1"/>
</dbReference>
<accession>A0A1Y1X1M8</accession>
<evidence type="ECO:0000313" key="4">
    <source>
        <dbReference type="EMBL" id="ORX79316.1"/>
    </source>
</evidence>
<feature type="signal peptide" evidence="3">
    <location>
        <begin position="1"/>
        <end position="19"/>
    </location>
</feature>
<feature type="region of interest" description="Disordered" evidence="1">
    <location>
        <begin position="454"/>
        <end position="473"/>
    </location>
</feature>
<dbReference type="AlphaFoldDB" id="A0A1Y1X1M8"/>
<dbReference type="Proteomes" id="UP000193944">
    <property type="component" value="Unassembled WGS sequence"/>
</dbReference>
<proteinExistence type="predicted"/>
<keyword evidence="2" id="KW-0472">Membrane</keyword>
<dbReference type="Gene3D" id="3.80.10.10">
    <property type="entry name" value="Ribonuclease Inhibitor"/>
    <property type="match status" value="2"/>
</dbReference>
<reference evidence="4 5" key="1">
    <citation type="submission" date="2016-08" db="EMBL/GenBank/DDBJ databases">
        <title>A Parts List for Fungal Cellulosomes Revealed by Comparative Genomics.</title>
        <authorList>
            <consortium name="DOE Joint Genome Institute"/>
            <person name="Haitjema C.H."/>
            <person name="Gilmore S.P."/>
            <person name="Henske J.K."/>
            <person name="Solomon K.V."/>
            <person name="De Groot R."/>
            <person name="Kuo A."/>
            <person name="Mondo S.J."/>
            <person name="Salamov A.A."/>
            <person name="Labutti K."/>
            <person name="Zhao Z."/>
            <person name="Chiniquy J."/>
            <person name="Barry K."/>
            <person name="Brewer H.M."/>
            <person name="Purvine S.O."/>
            <person name="Wright A.T."/>
            <person name="Boxma B."/>
            <person name="Van Alen T."/>
            <person name="Hackstein J.H."/>
            <person name="Baker S.E."/>
            <person name="Grigoriev I.V."/>
            <person name="O'Malley M.A."/>
        </authorList>
    </citation>
    <scope>NUCLEOTIDE SEQUENCE [LARGE SCALE GENOMIC DNA]</scope>
    <source>
        <strain evidence="4 5">S4</strain>
    </source>
</reference>
<dbReference type="InterPro" id="IPR032675">
    <property type="entry name" value="LRR_dom_sf"/>
</dbReference>
<keyword evidence="2" id="KW-0812">Transmembrane</keyword>
<feature type="transmembrane region" description="Helical" evidence="2">
    <location>
        <begin position="402"/>
        <end position="425"/>
    </location>
</feature>
<dbReference type="STRING" id="1754192.A0A1Y1X1M8"/>
<gene>
    <name evidence="4" type="ORF">BCR32DRAFT_294508</name>
</gene>
<sequence length="520" mass="60461">MTLLTLIVFLIIIYNFVNTFVYSQEINDCLKLKNLLNNAEYNSQCVNCKPCITNNCEVCKNDTDTMIEFDNNGNLKKMFIYLSGYLYTENFPFFPELEVLSLNVDGFRYNEKNKTLILPKILFEYPKLTTLSFRGDIQVIPTDISDNNIIKEIHLHSNKIKTFPYQLSKLKHLEILDLSMNNELSGSLNKNIANFSKIRKIDLSSTQLTGELIIPETLEIMITDRSNFNSLKYIGKNRCKLQELSITENDFDDKIFESIQDFELLTDINLSGNMRINKVPSSISNFYYLETFTISNSNVKEISSNIFKLPKLQLFNIYSSPKLNIRIINFINKNVECNVYGANVLCYEYGSCKNMSNEYRNCTQEEINSVIRSQTSDIIKPKEEKLVNNETTKNHNFFKDNLTIIVILSIFLIIMLIITSINYICNKGKNNDDIIITKIETKKRLSSYNKKMTNQNNNIRSLTDNKINEPNKSYDKFNPSNIISNINNESYINNYYLPRYSELIDDDNITLLQHNDYKSK</sequence>
<keyword evidence="5" id="KW-1185">Reference proteome</keyword>
<feature type="chain" id="PRO_5011009575" evidence="3">
    <location>
        <begin position="20"/>
        <end position="520"/>
    </location>
</feature>
<feature type="compositionally biased region" description="Polar residues" evidence="1">
    <location>
        <begin position="454"/>
        <end position="465"/>
    </location>
</feature>
<evidence type="ECO:0000256" key="3">
    <source>
        <dbReference type="SAM" id="SignalP"/>
    </source>
</evidence>
<dbReference type="OrthoDB" id="1734423at2759"/>
<comment type="caution">
    <text evidence="4">The sequence shown here is derived from an EMBL/GenBank/DDBJ whole genome shotgun (WGS) entry which is preliminary data.</text>
</comment>
<evidence type="ECO:0000256" key="1">
    <source>
        <dbReference type="SAM" id="MobiDB-lite"/>
    </source>
</evidence>
<name>A0A1Y1X1M8_9FUNG</name>
<dbReference type="SUPFAM" id="SSF52047">
    <property type="entry name" value="RNI-like"/>
    <property type="match status" value="1"/>
</dbReference>
<organism evidence="4 5">
    <name type="scientific">Anaeromyces robustus</name>
    <dbReference type="NCBI Taxonomy" id="1754192"/>
    <lineage>
        <taxon>Eukaryota</taxon>
        <taxon>Fungi</taxon>
        <taxon>Fungi incertae sedis</taxon>
        <taxon>Chytridiomycota</taxon>
        <taxon>Chytridiomycota incertae sedis</taxon>
        <taxon>Neocallimastigomycetes</taxon>
        <taxon>Neocallimastigales</taxon>
        <taxon>Neocallimastigaceae</taxon>
        <taxon>Anaeromyces</taxon>
    </lineage>
</organism>
<keyword evidence="2" id="KW-1133">Transmembrane helix</keyword>